<dbReference type="PANTHER" id="PTHR24252">
    <property type="entry name" value="ACROSIN-RELATED"/>
    <property type="match status" value="1"/>
</dbReference>
<evidence type="ECO:0000313" key="5">
    <source>
        <dbReference type="EMBL" id="MCW1914616.1"/>
    </source>
</evidence>
<dbReference type="InterPro" id="IPR001254">
    <property type="entry name" value="Trypsin_dom"/>
</dbReference>
<evidence type="ECO:0000256" key="1">
    <source>
        <dbReference type="ARBA" id="ARBA00023157"/>
    </source>
</evidence>
<reference evidence="5" key="1">
    <citation type="submission" date="2022-10" db="EMBL/GenBank/DDBJ databases">
        <title>Luteolibacter sp. GHJ8, whole genome shotgun sequencing project.</title>
        <authorList>
            <person name="Zhao G."/>
            <person name="Shen L."/>
        </authorList>
    </citation>
    <scope>NUCLEOTIDE SEQUENCE</scope>
    <source>
        <strain evidence="5">GHJ8</strain>
    </source>
</reference>
<keyword evidence="3" id="KW-0732">Signal</keyword>
<keyword evidence="6" id="KW-1185">Reference proteome</keyword>
<name>A0ABT3G443_9BACT</name>
<dbReference type="PRINTS" id="PR00722">
    <property type="entry name" value="CHYMOTRYPSIN"/>
</dbReference>
<keyword evidence="1" id="KW-1015">Disulfide bond</keyword>
<comment type="caution">
    <text evidence="5">The sequence shown here is derived from an EMBL/GenBank/DDBJ whole genome shotgun (WGS) entry which is preliminary data.</text>
</comment>
<accession>A0ABT3G443</accession>
<evidence type="ECO:0000259" key="4">
    <source>
        <dbReference type="PROSITE" id="PS50240"/>
    </source>
</evidence>
<dbReference type="PROSITE" id="PS00134">
    <property type="entry name" value="TRYPSIN_HIS"/>
    <property type="match status" value="1"/>
</dbReference>
<dbReference type="GO" id="GO:0006508">
    <property type="term" value="P:proteolysis"/>
    <property type="evidence" value="ECO:0007669"/>
    <property type="project" value="UniProtKB-KW"/>
</dbReference>
<sequence>MIRRIALSSLALLLVAPARADKDLIRSSRITPLEIRRKHDKAAETAAKDGFGPLPRAPKIIGGGNASPGEYPWMAALVIADEPDNFQGQFCGGSLIHPRWILTASHCVSGSKASDIEVVLGTNDLDSNSGFQRIAVAEIVMAPKYNDFTLDSDFALLRLAEPASASIPTIPLIDDLALAAPGIEAVITGWGDMSNGERDYPALLQEVEVPVVDLAVANATPSYLGSLTANMLPAGYPEGGKDSCYGDSGGPMIVPSPVGPGWMQAGIVSFGAGCAEPGVYGINARVSQFRRYILGHVLPNYTAWEIANNRTGESRDPDTNGFTNFEDFALPDHTLNRTTTLDSVRLSYTRPASASEVDYIIENAPTAAGPWTVKSPSFVSSTVAGAGLVLWTVELPLIENIGVFRVRAAISSGHATGPRPFTFTSGTRGTLDSTDAGFSRAYRLEGLPVNQPVSVSLRSTDFDAVLSVEVAATGANVGTSASDNAEGLSGTDERLTFTPLADTTYIVRASGGAGDFELNLWSPVEFAAQPALVIPQTRKATLKGSLAATDVYDPFFQPGGEYLKDDFLLDPTAVPTLGLVELQMNSKGMGASGINDFLGLIDAESGRLIGSNDDRALRNNNSLLRFAPVPGKSYVLRASSALENDTGNYSVTGLLPKIAPKTPVAPLALGSSVKGKLAKGGERDERSFTAKRDFLLDQVSADTAVSLNLSSFAFDAYLVVLDATDLSIVAEADQGASTGGLDDAALTFTAKADRRYLVRATTYLDTQSGAYVLSAETAP</sequence>
<evidence type="ECO:0000256" key="3">
    <source>
        <dbReference type="SAM" id="SignalP"/>
    </source>
</evidence>
<dbReference type="InterPro" id="IPR043504">
    <property type="entry name" value="Peptidase_S1_PA_chymotrypsin"/>
</dbReference>
<evidence type="ECO:0000256" key="2">
    <source>
        <dbReference type="RuleBase" id="RU363034"/>
    </source>
</evidence>
<keyword evidence="2 5" id="KW-0645">Protease</keyword>
<keyword evidence="2" id="KW-0720">Serine protease</keyword>
<dbReference type="PANTHER" id="PTHR24252:SF7">
    <property type="entry name" value="HYALIN"/>
    <property type="match status" value="1"/>
</dbReference>
<dbReference type="Proteomes" id="UP001165653">
    <property type="component" value="Unassembled WGS sequence"/>
</dbReference>
<dbReference type="GO" id="GO:0008233">
    <property type="term" value="F:peptidase activity"/>
    <property type="evidence" value="ECO:0007669"/>
    <property type="project" value="UniProtKB-KW"/>
</dbReference>
<keyword evidence="2" id="KW-0378">Hydrolase</keyword>
<dbReference type="PROSITE" id="PS00135">
    <property type="entry name" value="TRYPSIN_SER"/>
    <property type="match status" value="1"/>
</dbReference>
<dbReference type="EMBL" id="JAPDDR010000006">
    <property type="protein sequence ID" value="MCW1914616.1"/>
    <property type="molecule type" value="Genomic_DNA"/>
</dbReference>
<dbReference type="CDD" id="cd00190">
    <property type="entry name" value="Tryp_SPc"/>
    <property type="match status" value="1"/>
</dbReference>
<dbReference type="InterPro" id="IPR001314">
    <property type="entry name" value="Peptidase_S1A"/>
</dbReference>
<dbReference type="InterPro" id="IPR033116">
    <property type="entry name" value="TRYPSIN_SER"/>
</dbReference>
<dbReference type="SUPFAM" id="SSF50494">
    <property type="entry name" value="Trypsin-like serine proteases"/>
    <property type="match status" value="1"/>
</dbReference>
<dbReference type="InterPro" id="IPR009003">
    <property type="entry name" value="Peptidase_S1_PA"/>
</dbReference>
<dbReference type="Pfam" id="PF00089">
    <property type="entry name" value="Trypsin"/>
    <property type="match status" value="1"/>
</dbReference>
<dbReference type="Gene3D" id="2.40.10.10">
    <property type="entry name" value="Trypsin-like serine proteases"/>
    <property type="match status" value="2"/>
</dbReference>
<dbReference type="RefSeq" id="WP_264514151.1">
    <property type="nucleotide sequence ID" value="NZ_JAPDDR010000006.1"/>
</dbReference>
<feature type="domain" description="Peptidase S1" evidence="4">
    <location>
        <begin position="60"/>
        <end position="304"/>
    </location>
</feature>
<organism evidence="5 6">
    <name type="scientific">Luteolibacter rhizosphaerae</name>
    <dbReference type="NCBI Taxonomy" id="2989719"/>
    <lineage>
        <taxon>Bacteria</taxon>
        <taxon>Pseudomonadati</taxon>
        <taxon>Verrucomicrobiota</taxon>
        <taxon>Verrucomicrobiia</taxon>
        <taxon>Verrucomicrobiales</taxon>
        <taxon>Verrucomicrobiaceae</taxon>
        <taxon>Luteolibacter</taxon>
    </lineage>
</organism>
<dbReference type="InterPro" id="IPR018114">
    <property type="entry name" value="TRYPSIN_HIS"/>
</dbReference>
<dbReference type="PROSITE" id="PS50240">
    <property type="entry name" value="TRYPSIN_DOM"/>
    <property type="match status" value="1"/>
</dbReference>
<feature type="chain" id="PRO_5046940300" evidence="3">
    <location>
        <begin position="21"/>
        <end position="779"/>
    </location>
</feature>
<dbReference type="SMART" id="SM00020">
    <property type="entry name" value="Tryp_SPc"/>
    <property type="match status" value="1"/>
</dbReference>
<gene>
    <name evidence="5" type="ORF">OJ996_13595</name>
</gene>
<proteinExistence type="predicted"/>
<protein>
    <submittedName>
        <fullName evidence="5">Serine protease</fullName>
    </submittedName>
</protein>
<evidence type="ECO:0000313" key="6">
    <source>
        <dbReference type="Proteomes" id="UP001165653"/>
    </source>
</evidence>
<feature type="signal peptide" evidence="3">
    <location>
        <begin position="1"/>
        <end position="20"/>
    </location>
</feature>